<reference evidence="3 6" key="1">
    <citation type="journal article" date="2015" name="PLoS ONE">
        <title>Genomic analysis reveals the molecular basis for capsule loss in the group B streptococcus population.</title>
        <authorList>
            <consortium name="DEVANI Consortium"/>
            <person name="Rosini R."/>
            <person name="Campisi E."/>
            <person name="De Chiara M."/>
            <person name="Tettelin H."/>
            <person name="Rinaudo D."/>
            <person name="Toniolo C."/>
            <person name="Metruccio M."/>
            <person name="Guidotti S."/>
            <person name="Sorensen U.B."/>
            <person name="Kilian M."/>
            <person name="Ramirez M."/>
            <person name="Janulczyk R."/>
            <person name="Donati C."/>
            <person name="Grandi G."/>
            <person name="Margarit I."/>
        </authorList>
    </citation>
    <scope>NUCLEOTIDE SEQUENCE [LARGE SCALE GENOMIC DNA]</scope>
    <source>
        <strain evidence="3 6">DK-B-USS-215</strain>
    </source>
</reference>
<evidence type="ECO:0000259" key="2">
    <source>
        <dbReference type="Pfam" id="PF05193"/>
    </source>
</evidence>
<sequence>MTVNKITYQNLQEEVYKLTLESGLNVYLIPKPSFKETVGVLTANFGSLHTKYTRNGCVEHYPAGIAHFLEHKLFELDKGQDAATQFTKYGAESNAFTTFDKTSFYFSTISHITNCLDILLDFVLTTNFTEESITKEKDIIKQEIEMYQDDPEYRLYQGVLSNLYPNSPLAFDIAGDYQSISQITLTDLQENHKDFYQLSNMNLVLVGQFSPQEIITYLQKNSHFTSYSQNIDRDSISLEPVIKNNSCHMTVTKPKLAIGYRKSNHMIHGSYLKEKIGLQLFFAMLLGWTSTINQDWYESGQIDDSFDIEIEVHPDFECVIISLDTTEPIAFSTQLRLLLKNALQSSDLTESHLQNVKRELYGDFLRSLDSIENLAMQFVTYLYDGKTMYLDLPSIVEELDLEDVITIGKDFLDNADTSDFVIFPKSS</sequence>
<feature type="domain" description="Peptidase M16 N-terminal" evidence="1">
    <location>
        <begin position="61"/>
        <end position="174"/>
    </location>
</feature>
<dbReference type="EC" id="3.4.24.55" evidence="4"/>
<dbReference type="PANTHER" id="PTHR11851:SF134">
    <property type="entry name" value="ZINC-DEPENDENT PROTEASE"/>
    <property type="match status" value="1"/>
</dbReference>
<dbReference type="Pfam" id="PF05193">
    <property type="entry name" value="Peptidase_M16_C"/>
    <property type="match status" value="1"/>
</dbReference>
<dbReference type="EMBL" id="UAVB01000001">
    <property type="protein sequence ID" value="SQA18129.1"/>
    <property type="molecule type" value="Genomic_DNA"/>
</dbReference>
<evidence type="ECO:0000259" key="1">
    <source>
        <dbReference type="Pfam" id="PF00675"/>
    </source>
</evidence>
<accession>A0A076Z9U4</accession>
<evidence type="ECO:0000313" key="6">
    <source>
        <dbReference type="Proteomes" id="UP000035346"/>
    </source>
</evidence>
<dbReference type="Proteomes" id="UP000035346">
    <property type="component" value="Unassembled WGS sequence"/>
</dbReference>
<dbReference type="Proteomes" id="UP000254076">
    <property type="component" value="Unassembled WGS sequence"/>
</dbReference>
<keyword evidence="4" id="KW-0378">Hydrolase</keyword>
<dbReference type="AlphaFoldDB" id="A0A076Z9U4"/>
<feature type="domain" description="Peptidase M16 C-terminal" evidence="2">
    <location>
        <begin position="183"/>
        <end position="358"/>
    </location>
</feature>
<protein>
    <submittedName>
        <fullName evidence="4">FIG009210: peptidase, M16 family</fullName>
        <ecNumber evidence="4">3.4.24.55</ecNumber>
    </submittedName>
    <submittedName>
        <fullName evidence="3">Peptidase M16</fullName>
    </submittedName>
</protein>
<reference evidence="7 8" key="2">
    <citation type="submission" date="2018-06" db="EMBL/GenBank/DDBJ databases">
        <authorList>
            <consortium name="Pathogen Informatics"/>
            <person name="Doyle S."/>
        </authorList>
    </citation>
    <scope>NUCLEOTIDE SEQUENCE [LARGE SCALE GENOMIC DNA]</scope>
    <source>
        <strain evidence="4 7">NCTC8181</strain>
        <strain evidence="5 8">NCTC8185</strain>
    </source>
</reference>
<dbReference type="GO" id="GO:0046872">
    <property type="term" value="F:metal ion binding"/>
    <property type="evidence" value="ECO:0007669"/>
    <property type="project" value="InterPro"/>
</dbReference>
<comment type="caution">
    <text evidence="4">The sequence shown here is derived from an EMBL/GenBank/DDBJ whole genome shotgun (WGS) entry which is preliminary data.</text>
</comment>
<dbReference type="Pfam" id="PF00675">
    <property type="entry name" value="Peptidase_M16"/>
    <property type="match status" value="1"/>
</dbReference>
<evidence type="ECO:0000313" key="5">
    <source>
        <dbReference type="EMBL" id="SUN13755.1"/>
    </source>
</evidence>
<dbReference type="InterPro" id="IPR011249">
    <property type="entry name" value="Metalloenz_LuxS/M16"/>
</dbReference>
<dbReference type="Gene3D" id="3.30.830.10">
    <property type="entry name" value="Metalloenzyme, LuxS/M16 peptidase-like"/>
    <property type="match status" value="2"/>
</dbReference>
<dbReference type="EMBL" id="UHEQ01000004">
    <property type="protein sequence ID" value="SUN13755.1"/>
    <property type="molecule type" value="Genomic_DNA"/>
</dbReference>
<dbReference type="EMBL" id="LBKL01000065">
    <property type="protein sequence ID" value="KLL39005.1"/>
    <property type="molecule type" value="Genomic_DNA"/>
</dbReference>
<evidence type="ECO:0000313" key="8">
    <source>
        <dbReference type="Proteomes" id="UP000254076"/>
    </source>
</evidence>
<dbReference type="InterPro" id="IPR011765">
    <property type="entry name" value="Pept_M16_N"/>
</dbReference>
<dbReference type="Proteomes" id="UP000250200">
    <property type="component" value="Unassembled WGS sequence"/>
</dbReference>
<organism evidence="4 7">
    <name type="scientific">Streptococcus agalactiae</name>
    <dbReference type="NCBI Taxonomy" id="1311"/>
    <lineage>
        <taxon>Bacteria</taxon>
        <taxon>Bacillati</taxon>
        <taxon>Bacillota</taxon>
        <taxon>Bacilli</taxon>
        <taxon>Lactobacillales</taxon>
        <taxon>Streptococcaceae</taxon>
        <taxon>Streptococcus</taxon>
    </lineage>
</organism>
<dbReference type="InterPro" id="IPR007863">
    <property type="entry name" value="Peptidase_M16_C"/>
</dbReference>
<dbReference type="PANTHER" id="PTHR11851">
    <property type="entry name" value="METALLOPROTEASE"/>
    <property type="match status" value="1"/>
</dbReference>
<dbReference type="InterPro" id="IPR050361">
    <property type="entry name" value="MPP/UQCRC_Complex"/>
</dbReference>
<evidence type="ECO:0000313" key="3">
    <source>
        <dbReference type="EMBL" id="KLL39005.1"/>
    </source>
</evidence>
<dbReference type="RefSeq" id="WP_000217756.1">
    <property type="nucleotide sequence ID" value="NZ_CAACXY010000001.1"/>
</dbReference>
<dbReference type="NCBIfam" id="NF047421">
    <property type="entry name" value="YfmH_fam"/>
    <property type="match status" value="1"/>
</dbReference>
<evidence type="ECO:0000313" key="7">
    <source>
        <dbReference type="Proteomes" id="UP000250200"/>
    </source>
</evidence>
<proteinExistence type="predicted"/>
<gene>
    <name evidence="4" type="primary">ptrA</name>
    <name evidence="4" type="ORF">NCTC8181_01173</name>
    <name evidence="5" type="ORF">NCTC8185_01021</name>
    <name evidence="3" type="ORF">WA04_05560</name>
</gene>
<evidence type="ECO:0000313" key="4">
    <source>
        <dbReference type="EMBL" id="SQA18129.1"/>
    </source>
</evidence>
<dbReference type="GO" id="GO:0004222">
    <property type="term" value="F:metalloendopeptidase activity"/>
    <property type="evidence" value="ECO:0007669"/>
    <property type="project" value="UniProtKB-EC"/>
</dbReference>
<name>A0A076Z9U4_STRAG</name>
<dbReference type="SUPFAM" id="SSF63411">
    <property type="entry name" value="LuxS/MPP-like metallohydrolase"/>
    <property type="match status" value="2"/>
</dbReference>